<dbReference type="Pfam" id="PF00703">
    <property type="entry name" value="Glyco_hydro_2"/>
    <property type="match status" value="1"/>
</dbReference>
<dbReference type="Gene3D" id="3.20.20.80">
    <property type="entry name" value="Glycosidases"/>
    <property type="match status" value="1"/>
</dbReference>
<evidence type="ECO:0000259" key="6">
    <source>
        <dbReference type="Pfam" id="PF00703"/>
    </source>
</evidence>
<dbReference type="SUPFAM" id="SSF74650">
    <property type="entry name" value="Galactose mutarotase-like"/>
    <property type="match status" value="1"/>
</dbReference>
<comment type="catalytic activity">
    <reaction evidence="1">
        <text>Hydrolysis of terminal non-reducing beta-D-galactose residues in beta-D-galactosides.</text>
        <dbReference type="EC" id="3.2.1.23"/>
    </reaction>
</comment>
<dbReference type="PANTHER" id="PTHR46323">
    <property type="entry name" value="BETA-GALACTOSIDASE"/>
    <property type="match status" value="1"/>
</dbReference>
<evidence type="ECO:0000259" key="8">
    <source>
        <dbReference type="Pfam" id="PF02837"/>
    </source>
</evidence>
<dbReference type="SUPFAM" id="SSF49785">
    <property type="entry name" value="Galactose-binding domain-like"/>
    <property type="match status" value="1"/>
</dbReference>
<dbReference type="SUPFAM" id="SSF51445">
    <property type="entry name" value="(Trans)glycosidases"/>
    <property type="match status" value="1"/>
</dbReference>
<evidence type="ECO:0000256" key="5">
    <source>
        <dbReference type="ARBA" id="ARBA00023295"/>
    </source>
</evidence>
<dbReference type="GO" id="GO:0004565">
    <property type="term" value="F:beta-galactosidase activity"/>
    <property type="evidence" value="ECO:0007669"/>
    <property type="project" value="UniProtKB-EC"/>
</dbReference>
<evidence type="ECO:0000256" key="3">
    <source>
        <dbReference type="ARBA" id="ARBA00012756"/>
    </source>
</evidence>
<evidence type="ECO:0000313" key="10">
    <source>
        <dbReference type="Proteomes" id="UP000366872"/>
    </source>
</evidence>
<sequence length="968" mass="108405">MTAKAQRNKDLKALRLSAFAVKNSAGDINMKKWMISLVAGLAVSPFGAPGAERIYLSGQGPSDAVEWDFICSKGRKSGEWTKIPVPSNWEQAGFGNYNYGHDDPATKHDETGTYRTSFMVPKDWQEKHVRLVFEGSMSETSIKINGKSVGTPNLGGYLPFRYILNKKSNLKYGGENTLEVLVKKKPENSSLDQAERKGDYWVFGGIYRPVYLEVQPKEFVNRLAIDARADGTLRLDVFPQVQHESRFWKKSKGYVDELVAQVQTLEGENVGQPMTAEMHNGTGRIRLNTKIKNPNLWSPEYPNLYQVKVTLKKDGEILSEKTERFGFRTFELRPRDGLYLNGKKIMVQGVNRNVFDPRHGRAVDAEKVWNDARAIKAMNANLVRSHMPPTTEFMRACDELGLMVITELCNWHDPYIDTPIARNIAYEMVVKYQNHPSVVLWANGNENGFNLEIDELYPLYDLQDRPVIHPWTYFDGINTFHYPDWKALQVQLNRPAVYLPTEFLHGLYDGGHGAGLEDYWNAMRATPTSAGGVLWCWGDAALMRTDQDGELDTAGNQSADGIVGPYGEKEASYYSVREIWSPIQMAMPPDFEGKLELENRYHETGLEECLFEWRLVNFAAPFATTVETTVVAEGKLQGPKIKPGKVGALQLPLPKDWKEVDGLELRALGSNGVEIMQWAWPLKVARISDASLSERGSDIRATQGAETGFHFKIGDTEWRFSKTTGQLLGASVDGKDVGLGMGPILYAGTLDEVLEFSTDWKAEVSEKDGAVGIQSGNSDGSSFKWTLSDDGTVALDYSFAALTNELAYCAVGFDLAEEKVVSKRWLGQGPHRIWGNRLKGPQFGLWENEYNDRITGVDWGEPEFKGIFGNVDWMQIGLLDNSSLLVDPDRFSSVGVLLPRNAEGERNKKTYTSPIHAWWHYPEAGGLHLFHKLPGIGTKFANAWELGPQGSPSVVEGPIKGRVVFRVR</sequence>
<dbReference type="InterPro" id="IPR006101">
    <property type="entry name" value="Glyco_hydro_2"/>
</dbReference>
<dbReference type="EMBL" id="CAAHFG010000005">
    <property type="protein sequence ID" value="VGO17771.1"/>
    <property type="molecule type" value="Genomic_DNA"/>
</dbReference>
<dbReference type="InterPro" id="IPR013783">
    <property type="entry name" value="Ig-like_fold"/>
</dbReference>
<protein>
    <recommendedName>
        <fullName evidence="3">beta-galactosidase</fullName>
        <ecNumber evidence="3">3.2.1.23</ecNumber>
    </recommendedName>
</protein>
<dbReference type="PANTHER" id="PTHR46323:SF2">
    <property type="entry name" value="BETA-GALACTOSIDASE"/>
    <property type="match status" value="1"/>
</dbReference>
<dbReference type="Gene3D" id="2.60.120.260">
    <property type="entry name" value="Galactose-binding domain-like"/>
    <property type="match status" value="1"/>
</dbReference>
<dbReference type="Pfam" id="PF02837">
    <property type="entry name" value="Glyco_hydro_2_N"/>
    <property type="match status" value="1"/>
</dbReference>
<dbReference type="AlphaFoldDB" id="A0A6C2UEB9"/>
<evidence type="ECO:0000256" key="4">
    <source>
        <dbReference type="ARBA" id="ARBA00022801"/>
    </source>
</evidence>
<proteinExistence type="inferred from homology"/>
<accession>A0A6C2UEB9</accession>
<dbReference type="InterPro" id="IPR050347">
    <property type="entry name" value="Bact_Beta-galactosidase"/>
</dbReference>
<evidence type="ECO:0000313" key="9">
    <source>
        <dbReference type="EMBL" id="VGO17771.1"/>
    </source>
</evidence>
<dbReference type="InterPro" id="IPR011013">
    <property type="entry name" value="Gal_mutarotase_sf_dom"/>
</dbReference>
<evidence type="ECO:0000259" key="7">
    <source>
        <dbReference type="Pfam" id="PF02836"/>
    </source>
</evidence>
<dbReference type="InterPro" id="IPR017853">
    <property type="entry name" value="GH"/>
</dbReference>
<evidence type="ECO:0000256" key="1">
    <source>
        <dbReference type="ARBA" id="ARBA00001412"/>
    </source>
</evidence>
<dbReference type="InterPro" id="IPR014718">
    <property type="entry name" value="GH-type_carb-bd"/>
</dbReference>
<dbReference type="GO" id="GO:0005990">
    <property type="term" value="P:lactose catabolic process"/>
    <property type="evidence" value="ECO:0007669"/>
    <property type="project" value="TreeGrafter"/>
</dbReference>
<dbReference type="Gene3D" id="2.70.98.10">
    <property type="match status" value="1"/>
</dbReference>
<dbReference type="InterPro" id="IPR008979">
    <property type="entry name" value="Galactose-bd-like_sf"/>
</dbReference>
<dbReference type="InterPro" id="IPR006104">
    <property type="entry name" value="Glyco_hydro_2_N"/>
</dbReference>
<dbReference type="GO" id="GO:0009341">
    <property type="term" value="C:beta-galactosidase complex"/>
    <property type="evidence" value="ECO:0007669"/>
    <property type="project" value="TreeGrafter"/>
</dbReference>
<organism evidence="9 10">
    <name type="scientific">Pontiella desulfatans</name>
    <dbReference type="NCBI Taxonomy" id="2750659"/>
    <lineage>
        <taxon>Bacteria</taxon>
        <taxon>Pseudomonadati</taxon>
        <taxon>Kiritimatiellota</taxon>
        <taxon>Kiritimatiellia</taxon>
        <taxon>Kiritimatiellales</taxon>
        <taxon>Pontiellaceae</taxon>
        <taxon>Pontiella</taxon>
    </lineage>
</organism>
<name>A0A6C2UEB9_PONDE</name>
<dbReference type="EC" id="3.2.1.23" evidence="3"/>
<feature type="domain" description="Glycoside hydrolase family 2 catalytic" evidence="7">
    <location>
        <begin position="337"/>
        <end position="547"/>
    </location>
</feature>
<comment type="similarity">
    <text evidence="2">Belongs to the glycosyl hydrolase 2 family.</text>
</comment>
<keyword evidence="10" id="KW-1185">Reference proteome</keyword>
<dbReference type="GO" id="GO:0030246">
    <property type="term" value="F:carbohydrate binding"/>
    <property type="evidence" value="ECO:0007669"/>
    <property type="project" value="InterPro"/>
</dbReference>
<dbReference type="PRINTS" id="PR00132">
    <property type="entry name" value="GLHYDRLASE2"/>
</dbReference>
<gene>
    <name evidence="9" type="primary">lacZ_18</name>
    <name evidence="9" type="ORF">PDESU_06373</name>
</gene>
<dbReference type="InterPro" id="IPR006103">
    <property type="entry name" value="Glyco_hydro_2_cat"/>
</dbReference>
<keyword evidence="5" id="KW-0326">Glycosidase</keyword>
<dbReference type="InterPro" id="IPR006102">
    <property type="entry name" value="Ig-like_GH2"/>
</dbReference>
<dbReference type="Proteomes" id="UP000366872">
    <property type="component" value="Unassembled WGS sequence"/>
</dbReference>
<dbReference type="InterPro" id="IPR036156">
    <property type="entry name" value="Beta-gal/glucu_dom_sf"/>
</dbReference>
<dbReference type="Pfam" id="PF02836">
    <property type="entry name" value="Glyco_hydro_2_C"/>
    <property type="match status" value="1"/>
</dbReference>
<evidence type="ECO:0000256" key="2">
    <source>
        <dbReference type="ARBA" id="ARBA00007401"/>
    </source>
</evidence>
<keyword evidence="4" id="KW-0378">Hydrolase</keyword>
<dbReference type="SUPFAM" id="SSF49303">
    <property type="entry name" value="beta-Galactosidase/glucuronidase domain"/>
    <property type="match status" value="1"/>
</dbReference>
<feature type="domain" description="Glycosyl hydrolases family 2 sugar binding" evidence="8">
    <location>
        <begin position="81"/>
        <end position="216"/>
    </location>
</feature>
<feature type="domain" description="Glycoside hydrolase family 2 immunoglobulin-like beta-sandwich" evidence="6">
    <location>
        <begin position="272"/>
        <end position="328"/>
    </location>
</feature>
<dbReference type="Gene3D" id="2.60.40.10">
    <property type="entry name" value="Immunoglobulins"/>
    <property type="match status" value="1"/>
</dbReference>
<reference evidence="9 10" key="1">
    <citation type="submission" date="2019-04" db="EMBL/GenBank/DDBJ databases">
        <authorList>
            <person name="Van Vliet M D."/>
        </authorList>
    </citation>
    <scope>NUCLEOTIDE SEQUENCE [LARGE SCALE GENOMIC DNA]</scope>
    <source>
        <strain evidence="9 10">F1</strain>
    </source>
</reference>